<keyword evidence="1" id="KW-0436">Ligase</keyword>
<comment type="catalytic activity">
    <reaction evidence="1">
        <text>L-aspartyl-tRNA(Asn) + L-glutamine + ATP + H2O = L-asparaginyl-tRNA(Asn) + L-glutamate + ADP + phosphate + 2 H(+)</text>
        <dbReference type="Rhea" id="RHEA:14513"/>
        <dbReference type="Rhea" id="RHEA-COMP:9674"/>
        <dbReference type="Rhea" id="RHEA-COMP:9677"/>
        <dbReference type="ChEBI" id="CHEBI:15377"/>
        <dbReference type="ChEBI" id="CHEBI:15378"/>
        <dbReference type="ChEBI" id="CHEBI:29985"/>
        <dbReference type="ChEBI" id="CHEBI:30616"/>
        <dbReference type="ChEBI" id="CHEBI:43474"/>
        <dbReference type="ChEBI" id="CHEBI:58359"/>
        <dbReference type="ChEBI" id="CHEBI:78515"/>
        <dbReference type="ChEBI" id="CHEBI:78516"/>
        <dbReference type="ChEBI" id="CHEBI:456216"/>
    </reaction>
</comment>
<dbReference type="NCBIfam" id="TIGR00135">
    <property type="entry name" value="gatC"/>
    <property type="match status" value="1"/>
</dbReference>
<keyword evidence="1" id="KW-0648">Protein biosynthesis</keyword>
<keyword evidence="1" id="KW-0067">ATP-binding</keyword>
<dbReference type="EMBL" id="CP137555">
    <property type="protein sequence ID" value="WOX04911.1"/>
    <property type="molecule type" value="Genomic_DNA"/>
</dbReference>
<dbReference type="KEGG" id="mpaf:R5R33_14355"/>
<dbReference type="PANTHER" id="PTHR15004:SF0">
    <property type="entry name" value="GLUTAMYL-TRNA(GLN) AMIDOTRANSFERASE SUBUNIT C, MITOCHONDRIAL"/>
    <property type="match status" value="1"/>
</dbReference>
<dbReference type="GO" id="GO:0006412">
    <property type="term" value="P:translation"/>
    <property type="evidence" value="ECO:0007669"/>
    <property type="project" value="UniProtKB-UniRule"/>
</dbReference>
<dbReference type="EC" id="6.3.5.-" evidence="1"/>
<dbReference type="GO" id="GO:0050567">
    <property type="term" value="F:glutaminyl-tRNA synthase (glutamine-hydrolyzing) activity"/>
    <property type="evidence" value="ECO:0007669"/>
    <property type="project" value="UniProtKB-UniRule"/>
</dbReference>
<comment type="similarity">
    <text evidence="1">Belongs to the GatC family.</text>
</comment>
<dbReference type="PANTHER" id="PTHR15004">
    <property type="entry name" value="GLUTAMYL-TRNA(GLN) AMIDOTRANSFERASE SUBUNIT C, MITOCHONDRIAL"/>
    <property type="match status" value="1"/>
</dbReference>
<comment type="subunit">
    <text evidence="1">Heterotrimer of A, B and C subunits.</text>
</comment>
<dbReference type="Gene3D" id="1.10.20.60">
    <property type="entry name" value="Glu-tRNAGln amidotransferase C subunit, N-terminal domain"/>
    <property type="match status" value="1"/>
</dbReference>
<sequence length="95" mass="10519">MAVDAQTVEKLAELARIAISKETIEEVSSRLGDVLQLVDQLQAVNTDGVLPMAHPLDEVQVLRRDQVTEPNRREEFLALAPQTEAGLYLVPKVID</sequence>
<name>A0AAU0MYS9_9GAMM</name>
<comment type="catalytic activity">
    <reaction evidence="1">
        <text>L-glutamyl-tRNA(Gln) + L-glutamine + ATP + H2O = L-glutaminyl-tRNA(Gln) + L-glutamate + ADP + phosphate + H(+)</text>
        <dbReference type="Rhea" id="RHEA:17521"/>
        <dbReference type="Rhea" id="RHEA-COMP:9681"/>
        <dbReference type="Rhea" id="RHEA-COMP:9684"/>
        <dbReference type="ChEBI" id="CHEBI:15377"/>
        <dbReference type="ChEBI" id="CHEBI:15378"/>
        <dbReference type="ChEBI" id="CHEBI:29985"/>
        <dbReference type="ChEBI" id="CHEBI:30616"/>
        <dbReference type="ChEBI" id="CHEBI:43474"/>
        <dbReference type="ChEBI" id="CHEBI:58359"/>
        <dbReference type="ChEBI" id="CHEBI:78520"/>
        <dbReference type="ChEBI" id="CHEBI:78521"/>
        <dbReference type="ChEBI" id="CHEBI:456216"/>
    </reaction>
</comment>
<protein>
    <recommendedName>
        <fullName evidence="1">Aspartyl/glutamyl-tRNA(Asn/Gln) amidotransferase subunit C</fullName>
        <shortName evidence="1">Asp/Glu-ADT subunit C</shortName>
        <ecNumber evidence="1">6.3.5.-</ecNumber>
    </recommendedName>
</protein>
<evidence type="ECO:0000256" key="1">
    <source>
        <dbReference type="HAMAP-Rule" id="MF_00122"/>
    </source>
</evidence>
<evidence type="ECO:0000313" key="2">
    <source>
        <dbReference type="EMBL" id="WOX04911.1"/>
    </source>
</evidence>
<dbReference type="InterPro" id="IPR003837">
    <property type="entry name" value="GatC"/>
</dbReference>
<keyword evidence="1" id="KW-0547">Nucleotide-binding</keyword>
<organism evidence="2 3">
    <name type="scientific">Microbulbifer pacificus</name>
    <dbReference type="NCBI Taxonomy" id="407164"/>
    <lineage>
        <taxon>Bacteria</taxon>
        <taxon>Pseudomonadati</taxon>
        <taxon>Pseudomonadota</taxon>
        <taxon>Gammaproteobacteria</taxon>
        <taxon>Cellvibrionales</taxon>
        <taxon>Microbulbiferaceae</taxon>
        <taxon>Microbulbifer</taxon>
    </lineage>
</organism>
<dbReference type="GO" id="GO:0070681">
    <property type="term" value="P:glutaminyl-tRNAGln biosynthesis via transamidation"/>
    <property type="evidence" value="ECO:0007669"/>
    <property type="project" value="TreeGrafter"/>
</dbReference>
<accession>A0AAU0MYS9</accession>
<dbReference type="InterPro" id="IPR036113">
    <property type="entry name" value="Asp/Glu-ADT_sf_sub_c"/>
</dbReference>
<dbReference type="AlphaFoldDB" id="A0AAU0MYS9"/>
<dbReference type="RefSeq" id="WP_318953387.1">
    <property type="nucleotide sequence ID" value="NZ_CP137555.1"/>
</dbReference>
<dbReference type="GO" id="GO:0006450">
    <property type="term" value="P:regulation of translational fidelity"/>
    <property type="evidence" value="ECO:0007669"/>
    <property type="project" value="InterPro"/>
</dbReference>
<comment type="function">
    <text evidence="1">Allows the formation of correctly charged Asn-tRNA(Asn) or Gln-tRNA(Gln) through the transamidation of misacylated Asp-tRNA(Asn) or Glu-tRNA(Gln) in organisms which lack either or both of asparaginyl-tRNA or glutaminyl-tRNA synthetases. The reaction takes place in the presence of glutamine and ATP through an activated phospho-Asp-tRNA(Asn) or phospho-Glu-tRNA(Gln).</text>
</comment>
<gene>
    <name evidence="1 2" type="primary">gatC</name>
    <name evidence="2" type="ORF">R5R33_14355</name>
</gene>
<dbReference type="Pfam" id="PF02686">
    <property type="entry name" value="GatC"/>
    <property type="match status" value="1"/>
</dbReference>
<dbReference type="HAMAP" id="MF_00122">
    <property type="entry name" value="GatC"/>
    <property type="match status" value="1"/>
</dbReference>
<dbReference type="Proteomes" id="UP001302477">
    <property type="component" value="Chromosome"/>
</dbReference>
<proteinExistence type="inferred from homology"/>
<dbReference type="GO" id="GO:0005524">
    <property type="term" value="F:ATP binding"/>
    <property type="evidence" value="ECO:0007669"/>
    <property type="project" value="UniProtKB-KW"/>
</dbReference>
<dbReference type="SUPFAM" id="SSF141000">
    <property type="entry name" value="Glu-tRNAGln amidotransferase C subunit"/>
    <property type="match status" value="1"/>
</dbReference>
<reference evidence="2 3" key="1">
    <citation type="submission" date="2023-10" db="EMBL/GenBank/DDBJ databases">
        <title>Description of Microbulbifer bruguierae sp. nov., isolated from the sediments of mangrove plant Bruguiera sexangula and comparative genomic analyses of the genus Microbulbifer.</title>
        <authorList>
            <person name="Long M."/>
        </authorList>
    </citation>
    <scope>NUCLEOTIDE SEQUENCE [LARGE SCALE GENOMIC DNA]</scope>
    <source>
        <strain evidence="2 3">SPO729</strain>
    </source>
</reference>
<keyword evidence="3" id="KW-1185">Reference proteome</keyword>
<evidence type="ECO:0000313" key="3">
    <source>
        <dbReference type="Proteomes" id="UP001302477"/>
    </source>
</evidence>